<dbReference type="InterPro" id="IPR001286">
    <property type="entry name" value="Glyco_hydro_59"/>
</dbReference>
<dbReference type="PRINTS" id="PR00850">
    <property type="entry name" value="GLHYDRLASE59"/>
</dbReference>
<evidence type="ECO:0000256" key="12">
    <source>
        <dbReference type="PIRSR" id="PIRSR601286-50"/>
    </source>
</evidence>
<evidence type="ECO:0000259" key="16">
    <source>
        <dbReference type="Pfam" id="PF21708"/>
    </source>
</evidence>
<dbReference type="InterPro" id="IPR017853">
    <property type="entry name" value="GH"/>
</dbReference>
<evidence type="ECO:0000256" key="9">
    <source>
        <dbReference type="ARBA" id="ARBA00023180"/>
    </source>
</evidence>
<feature type="domain" description="Glycosyl hydrolase family 59 C-terminal lectin" evidence="16">
    <location>
        <begin position="478"/>
        <end position="654"/>
    </location>
</feature>
<dbReference type="AlphaFoldDB" id="A0AAN8PYY2"/>
<dbReference type="InterPro" id="IPR013785">
    <property type="entry name" value="Aldolase_TIM"/>
</dbReference>
<dbReference type="InterPro" id="IPR035394">
    <property type="entry name" value="Glyco_hydro_59_dom"/>
</dbReference>
<keyword evidence="5" id="KW-0746">Sphingolipid metabolism</keyword>
<evidence type="ECO:0000256" key="8">
    <source>
        <dbReference type="ARBA" id="ARBA00023157"/>
    </source>
</evidence>
<evidence type="ECO:0000313" key="17">
    <source>
        <dbReference type="EMBL" id="KAK6179700.1"/>
    </source>
</evidence>
<proteinExistence type="inferred from homology"/>
<dbReference type="PANTHER" id="PTHR15172">
    <property type="entry name" value="GALACTOCEREBROSIDASE"/>
    <property type="match status" value="1"/>
</dbReference>
<keyword evidence="4" id="KW-0378">Hydrolase</keyword>
<dbReference type="Gene3D" id="3.20.20.70">
    <property type="entry name" value="Aldolase class I"/>
    <property type="match status" value="1"/>
</dbReference>
<feature type="active site" description="Proton donor/acceptor" evidence="12">
    <location>
        <position position="181"/>
    </location>
</feature>
<feature type="chain" id="PRO_5042814219" description="galactosylceramidase" evidence="13">
    <location>
        <begin position="20"/>
        <end position="655"/>
    </location>
</feature>
<keyword evidence="3 13" id="KW-0732">Signal</keyword>
<dbReference type="Proteomes" id="UP001347796">
    <property type="component" value="Unassembled WGS sequence"/>
</dbReference>
<evidence type="ECO:0000256" key="10">
    <source>
        <dbReference type="ARBA" id="ARBA00023295"/>
    </source>
</evidence>
<evidence type="ECO:0000256" key="3">
    <source>
        <dbReference type="ARBA" id="ARBA00022729"/>
    </source>
</evidence>
<dbReference type="InterPro" id="IPR049161">
    <property type="entry name" value="GH59_cat"/>
</dbReference>
<dbReference type="GO" id="GO:0006683">
    <property type="term" value="P:galactosylceramide catabolic process"/>
    <property type="evidence" value="ECO:0007669"/>
    <property type="project" value="InterPro"/>
</dbReference>
<dbReference type="EMBL" id="JAZGQO010000008">
    <property type="protein sequence ID" value="KAK6179700.1"/>
    <property type="molecule type" value="Genomic_DNA"/>
</dbReference>
<comment type="similarity">
    <text evidence="1">Belongs to the glycosyl hydrolase 59 family.</text>
</comment>
<keyword evidence="9" id="KW-0325">Glycoprotein</keyword>
<keyword evidence="18" id="KW-1185">Reference proteome</keyword>
<sequence length="655" mass="74006">MAKNLHFVLFVILIYNINGNDGVTTYSIDDSVGYGRTFTGIGAISGGGATSKLLVNYPEPQRSEILDYLFKPNFGASLDIFKVEIGGDVQSTDGTEASHMHYSWDEDYTRGYEWWMLQEAKKRNPDIKLYGLPWGFPGWLRDDNDHPWKNIPTTADYIVKWINGAKVYYNLTLDYIGIWNESPYNITYIKTLRISLDNAGFGKTLIVAPDEFHWVIADQMANDTELTNAVYAIGSHYPKTQSTSNAKNSGKSLWASEDSVWGRNLAQTLNQNYINGLMTTTIFWNIITSYYPGLHDYGAGLMTAVEPWSGNYLVKLPIWLAAHTTQFTEIGWKYFKHGYGVGNFTNGGSYVVLTSPDEQQLTIIIETLTKPSRSARFQDQLVKFEIKGKFSKSVNSLNVWHTDTKNAPKYFQKMNSIKVVNGSISLTLNANEVWTLTTVNTGHKGDYPNIPDSKPFPLPYTEDFEGYNVGEEAYYFAQQIGSFEVSESGGNKFMKQVVIDEPVHWFWCHVDNFNTSFNIFGDYKWKDISATISVQLNGQNTSDAVFLAVRSSMSGCKTRNQIKGLFMFFFPREERYMLTTDLYRTKVLASGKVNKVTNSWDVLHLQVQGSSLTGSVNGEVLFNITAPREITNGWVAVGTYPYGIAWFDDFQVTAL</sequence>
<keyword evidence="10" id="KW-0326">Glycosidase</keyword>
<gene>
    <name evidence="17" type="ORF">SNE40_012005</name>
</gene>
<evidence type="ECO:0000256" key="5">
    <source>
        <dbReference type="ARBA" id="ARBA00022919"/>
    </source>
</evidence>
<evidence type="ECO:0000256" key="7">
    <source>
        <dbReference type="ARBA" id="ARBA00023098"/>
    </source>
</evidence>
<dbReference type="Pfam" id="PF17387">
    <property type="entry name" value="Glyco_hydro_59M"/>
    <property type="match status" value="1"/>
</dbReference>
<dbReference type="Gene3D" id="2.60.120.560">
    <property type="entry name" value="Exo-inulinase, domain 1"/>
    <property type="match status" value="1"/>
</dbReference>
<accession>A0AAN8PYY2</accession>
<evidence type="ECO:0000256" key="13">
    <source>
        <dbReference type="SAM" id="SignalP"/>
    </source>
</evidence>
<evidence type="ECO:0000256" key="1">
    <source>
        <dbReference type="ARBA" id="ARBA00005637"/>
    </source>
</evidence>
<evidence type="ECO:0000259" key="15">
    <source>
        <dbReference type="Pfam" id="PF17387"/>
    </source>
</evidence>
<name>A0AAN8PYY2_PATCE</name>
<feature type="domain" description="Glycosyl hydrolase family 59 central" evidence="15">
    <location>
        <begin position="340"/>
        <end position="443"/>
    </location>
</feature>
<dbReference type="GO" id="GO:0016020">
    <property type="term" value="C:membrane"/>
    <property type="evidence" value="ECO:0007669"/>
    <property type="project" value="GOC"/>
</dbReference>
<dbReference type="Gene3D" id="3.20.20.80">
    <property type="entry name" value="Glycosidases"/>
    <property type="match status" value="1"/>
</dbReference>
<evidence type="ECO:0000313" key="18">
    <source>
        <dbReference type="Proteomes" id="UP001347796"/>
    </source>
</evidence>
<feature type="domain" description="Glycosyl hydrolase family 59 catalytic" evidence="14">
    <location>
        <begin position="38"/>
        <end position="326"/>
    </location>
</feature>
<dbReference type="InterPro" id="IPR049162">
    <property type="entry name" value="GH59_C"/>
</dbReference>
<feature type="active site" description="Nucleophile" evidence="12">
    <location>
        <position position="257"/>
    </location>
</feature>
<dbReference type="SUPFAM" id="SSF51445">
    <property type="entry name" value="(Trans)glycosidases"/>
    <property type="match status" value="1"/>
</dbReference>
<evidence type="ECO:0000256" key="11">
    <source>
        <dbReference type="ARBA" id="ARBA00033098"/>
    </source>
</evidence>
<evidence type="ECO:0000256" key="6">
    <source>
        <dbReference type="ARBA" id="ARBA00022963"/>
    </source>
</evidence>
<evidence type="ECO:0000256" key="4">
    <source>
        <dbReference type="ARBA" id="ARBA00022801"/>
    </source>
</evidence>
<organism evidence="17 18">
    <name type="scientific">Patella caerulea</name>
    <name type="common">Rayed Mediterranean limpet</name>
    <dbReference type="NCBI Taxonomy" id="87958"/>
    <lineage>
        <taxon>Eukaryota</taxon>
        <taxon>Metazoa</taxon>
        <taxon>Spiralia</taxon>
        <taxon>Lophotrochozoa</taxon>
        <taxon>Mollusca</taxon>
        <taxon>Gastropoda</taxon>
        <taxon>Patellogastropoda</taxon>
        <taxon>Patelloidea</taxon>
        <taxon>Patellidae</taxon>
        <taxon>Patella</taxon>
    </lineage>
</organism>
<dbReference type="GO" id="GO:0005764">
    <property type="term" value="C:lysosome"/>
    <property type="evidence" value="ECO:0007669"/>
    <property type="project" value="TreeGrafter"/>
</dbReference>
<keyword evidence="6" id="KW-0442">Lipid degradation</keyword>
<feature type="signal peptide" evidence="13">
    <location>
        <begin position="1"/>
        <end position="19"/>
    </location>
</feature>
<dbReference type="Pfam" id="PF02057">
    <property type="entry name" value="Glyco_hydro_59"/>
    <property type="match status" value="1"/>
</dbReference>
<evidence type="ECO:0000256" key="2">
    <source>
        <dbReference type="ARBA" id="ARBA00012657"/>
    </source>
</evidence>
<reference evidence="17 18" key="1">
    <citation type="submission" date="2024-01" db="EMBL/GenBank/DDBJ databases">
        <title>The genome of the rayed Mediterranean limpet Patella caerulea (Linnaeus, 1758).</title>
        <authorList>
            <person name="Anh-Thu Weber A."/>
            <person name="Halstead-Nussloch G."/>
        </authorList>
    </citation>
    <scope>NUCLEOTIDE SEQUENCE [LARGE SCALE GENOMIC DNA]</scope>
    <source>
        <strain evidence="17">AATW-2023a</strain>
        <tissue evidence="17">Whole specimen</tissue>
    </source>
</reference>
<dbReference type="Pfam" id="PF21708">
    <property type="entry name" value="Glyco_hydro_59_C"/>
    <property type="match status" value="1"/>
</dbReference>
<dbReference type="EC" id="3.2.1.46" evidence="2"/>
<protein>
    <recommendedName>
        <fullName evidence="2">galactosylceramidase</fullName>
        <ecNumber evidence="2">3.2.1.46</ecNumber>
    </recommendedName>
    <alternativeName>
        <fullName evidence="11">Galactosylceramidase</fullName>
    </alternativeName>
</protein>
<evidence type="ECO:0000259" key="14">
    <source>
        <dbReference type="Pfam" id="PF02057"/>
    </source>
</evidence>
<dbReference type="GO" id="GO:0004336">
    <property type="term" value="F:galactosylceramidase activity"/>
    <property type="evidence" value="ECO:0007669"/>
    <property type="project" value="UniProtKB-EC"/>
</dbReference>
<dbReference type="PANTHER" id="PTHR15172:SF1">
    <property type="entry name" value="GALACTOCEREBROSIDASE"/>
    <property type="match status" value="1"/>
</dbReference>
<keyword evidence="8" id="KW-1015">Disulfide bond</keyword>
<comment type="caution">
    <text evidence="17">The sequence shown here is derived from an EMBL/GenBank/DDBJ whole genome shotgun (WGS) entry which is preliminary data.</text>
</comment>
<keyword evidence="7" id="KW-0443">Lipid metabolism</keyword>